<dbReference type="AlphaFoldDB" id="A0A316AAY8"/>
<dbReference type="InterPro" id="IPR025996">
    <property type="entry name" value="MT1864/Rv1816-like_C"/>
</dbReference>
<name>A0A316AAY8_9ACTN</name>
<evidence type="ECO:0000259" key="5">
    <source>
        <dbReference type="PROSITE" id="PS50977"/>
    </source>
</evidence>
<evidence type="ECO:0000256" key="1">
    <source>
        <dbReference type="ARBA" id="ARBA00023015"/>
    </source>
</evidence>
<feature type="DNA-binding region" description="H-T-H motif" evidence="4">
    <location>
        <begin position="42"/>
        <end position="61"/>
    </location>
</feature>
<dbReference type="Proteomes" id="UP000245469">
    <property type="component" value="Unassembled WGS sequence"/>
</dbReference>
<evidence type="ECO:0000256" key="4">
    <source>
        <dbReference type="PROSITE-ProRule" id="PRU00335"/>
    </source>
</evidence>
<evidence type="ECO:0000313" key="6">
    <source>
        <dbReference type="EMBL" id="PWJ46977.1"/>
    </source>
</evidence>
<dbReference type="PROSITE" id="PS50977">
    <property type="entry name" value="HTH_TETR_2"/>
    <property type="match status" value="1"/>
</dbReference>
<keyword evidence="1" id="KW-0805">Transcription regulation</keyword>
<dbReference type="EMBL" id="QGDQ01000043">
    <property type="protein sequence ID" value="PWJ46977.1"/>
    <property type="molecule type" value="Genomic_DNA"/>
</dbReference>
<gene>
    <name evidence="6" type="ORF">BXY45_14314</name>
</gene>
<dbReference type="Gene3D" id="1.10.357.10">
    <property type="entry name" value="Tetracycline Repressor, domain 2"/>
    <property type="match status" value="1"/>
</dbReference>
<evidence type="ECO:0000256" key="3">
    <source>
        <dbReference type="ARBA" id="ARBA00023163"/>
    </source>
</evidence>
<reference evidence="6 7" key="1">
    <citation type="submission" date="2018-03" db="EMBL/GenBank/DDBJ databases">
        <title>Genomic Encyclopedia of Archaeal and Bacterial Type Strains, Phase II (KMG-II): from individual species to whole genera.</title>
        <authorList>
            <person name="Goeker M."/>
        </authorList>
    </citation>
    <scope>NUCLEOTIDE SEQUENCE [LARGE SCALE GENOMIC DNA]</scope>
    <source>
        <strain evidence="6 7">DSM 44889</strain>
    </source>
</reference>
<evidence type="ECO:0000256" key="2">
    <source>
        <dbReference type="ARBA" id="ARBA00023125"/>
    </source>
</evidence>
<dbReference type="PANTHER" id="PTHR30055:SF209">
    <property type="entry name" value="POSSIBLE TRANSCRIPTIONAL REGULATORY PROTEIN (PROBABLY TETR-FAMILY)"/>
    <property type="match status" value="1"/>
</dbReference>
<feature type="domain" description="HTH tetR-type" evidence="5">
    <location>
        <begin position="19"/>
        <end position="79"/>
    </location>
</feature>
<evidence type="ECO:0000313" key="7">
    <source>
        <dbReference type="Proteomes" id="UP000245469"/>
    </source>
</evidence>
<dbReference type="GO" id="GO:0000976">
    <property type="term" value="F:transcription cis-regulatory region binding"/>
    <property type="evidence" value="ECO:0007669"/>
    <property type="project" value="TreeGrafter"/>
</dbReference>
<accession>A0A316AAY8</accession>
<sequence>MTNPAVRKARPPVSSYHHGNLSAALVDEGLAQVHDRGAEKVTLRGLAGSVGVSPSAAYQHFGDKDALLAAVGSAGYARLRSAMEEAVSAVRGEDDEAAVQRLLASGTSYVAFAVAEPHLFRLMFGPLCAPPEHVRAGEGPRDCADPAEPTNQGRAAFRVLERCLEDLERRQLLRVPADQALRLLLWATVHGFAVLAVETQLNADVGDRVLEVLRELLVGPGESSPTT</sequence>
<dbReference type="InterPro" id="IPR009057">
    <property type="entry name" value="Homeodomain-like_sf"/>
</dbReference>
<dbReference type="SUPFAM" id="SSF46689">
    <property type="entry name" value="Homeodomain-like"/>
    <property type="match status" value="1"/>
</dbReference>
<dbReference type="PANTHER" id="PTHR30055">
    <property type="entry name" value="HTH-TYPE TRANSCRIPTIONAL REGULATOR RUTR"/>
    <property type="match status" value="1"/>
</dbReference>
<dbReference type="InterPro" id="IPR050109">
    <property type="entry name" value="HTH-type_TetR-like_transc_reg"/>
</dbReference>
<organism evidence="6 7">
    <name type="scientific">Quadrisphaera granulorum</name>
    <dbReference type="NCBI Taxonomy" id="317664"/>
    <lineage>
        <taxon>Bacteria</taxon>
        <taxon>Bacillati</taxon>
        <taxon>Actinomycetota</taxon>
        <taxon>Actinomycetes</taxon>
        <taxon>Kineosporiales</taxon>
        <taxon>Kineosporiaceae</taxon>
        <taxon>Quadrisphaera</taxon>
    </lineage>
</organism>
<dbReference type="GO" id="GO:0003700">
    <property type="term" value="F:DNA-binding transcription factor activity"/>
    <property type="evidence" value="ECO:0007669"/>
    <property type="project" value="TreeGrafter"/>
</dbReference>
<dbReference type="Pfam" id="PF13305">
    <property type="entry name" value="TetR_C_33"/>
    <property type="match status" value="1"/>
</dbReference>
<dbReference type="InterPro" id="IPR001647">
    <property type="entry name" value="HTH_TetR"/>
</dbReference>
<dbReference type="SUPFAM" id="SSF48498">
    <property type="entry name" value="Tetracyclin repressor-like, C-terminal domain"/>
    <property type="match status" value="1"/>
</dbReference>
<keyword evidence="2 4" id="KW-0238">DNA-binding</keyword>
<comment type="caution">
    <text evidence="6">The sequence shown here is derived from an EMBL/GenBank/DDBJ whole genome shotgun (WGS) entry which is preliminary data.</text>
</comment>
<keyword evidence="3" id="KW-0804">Transcription</keyword>
<keyword evidence="7" id="KW-1185">Reference proteome</keyword>
<dbReference type="Pfam" id="PF00440">
    <property type="entry name" value="TetR_N"/>
    <property type="match status" value="1"/>
</dbReference>
<dbReference type="InterPro" id="IPR036271">
    <property type="entry name" value="Tet_transcr_reg_TetR-rel_C_sf"/>
</dbReference>
<protein>
    <submittedName>
        <fullName evidence="6">TetR family transcriptional regulator</fullName>
    </submittedName>
</protein>
<proteinExistence type="predicted"/>